<dbReference type="OrthoDB" id="60858at2759"/>
<evidence type="ECO:0000313" key="3">
    <source>
        <dbReference type="Proteomes" id="UP000481861"/>
    </source>
</evidence>
<keyword evidence="1" id="KW-0472">Membrane</keyword>
<protein>
    <submittedName>
        <fullName evidence="2">Uncharacterized protein</fullName>
    </submittedName>
</protein>
<dbReference type="EMBL" id="JAADJZ010000009">
    <property type="protein sequence ID" value="KAF2872290.1"/>
    <property type="molecule type" value="Genomic_DNA"/>
</dbReference>
<keyword evidence="3" id="KW-1185">Reference proteome</keyword>
<feature type="transmembrane region" description="Helical" evidence="1">
    <location>
        <begin position="93"/>
        <end position="112"/>
    </location>
</feature>
<dbReference type="Proteomes" id="UP000481861">
    <property type="component" value="Unassembled WGS sequence"/>
</dbReference>
<proteinExistence type="predicted"/>
<accession>A0A7C8IEP7</accession>
<reference evidence="2 3" key="1">
    <citation type="submission" date="2020-01" db="EMBL/GenBank/DDBJ databases">
        <authorList>
            <consortium name="DOE Joint Genome Institute"/>
            <person name="Haridas S."/>
            <person name="Albert R."/>
            <person name="Binder M."/>
            <person name="Bloem J."/>
            <person name="Labutti K."/>
            <person name="Salamov A."/>
            <person name="Andreopoulos B."/>
            <person name="Baker S.E."/>
            <person name="Barry K."/>
            <person name="Bills G."/>
            <person name="Bluhm B.H."/>
            <person name="Cannon C."/>
            <person name="Castanera R."/>
            <person name="Culley D.E."/>
            <person name="Daum C."/>
            <person name="Ezra D."/>
            <person name="Gonzalez J.B."/>
            <person name="Henrissat B."/>
            <person name="Kuo A."/>
            <person name="Liang C."/>
            <person name="Lipzen A."/>
            <person name="Lutzoni F."/>
            <person name="Magnuson J."/>
            <person name="Mondo S."/>
            <person name="Nolan M."/>
            <person name="Ohm R."/>
            <person name="Pangilinan J."/>
            <person name="Park H.-J.H."/>
            <person name="Ramirez L."/>
            <person name="Alfaro M."/>
            <person name="Sun H."/>
            <person name="Tritt A."/>
            <person name="Yoshinaga Y."/>
            <person name="Zwiers L.-H.L."/>
            <person name="Turgeon B.G."/>
            <person name="Goodwin S.B."/>
            <person name="Spatafora J.W."/>
            <person name="Crous P.W."/>
            <person name="Grigoriev I.V."/>
        </authorList>
    </citation>
    <scope>NUCLEOTIDE SEQUENCE [LARGE SCALE GENOMIC DNA]</scope>
    <source>
        <strain evidence="2 3">CBS 611.86</strain>
    </source>
</reference>
<keyword evidence="1" id="KW-1133">Transmembrane helix</keyword>
<name>A0A7C8IEP7_9PLEO</name>
<feature type="transmembrane region" description="Helical" evidence="1">
    <location>
        <begin position="54"/>
        <end position="73"/>
    </location>
</feature>
<organism evidence="2 3">
    <name type="scientific">Massariosphaeria phaeospora</name>
    <dbReference type="NCBI Taxonomy" id="100035"/>
    <lineage>
        <taxon>Eukaryota</taxon>
        <taxon>Fungi</taxon>
        <taxon>Dikarya</taxon>
        <taxon>Ascomycota</taxon>
        <taxon>Pezizomycotina</taxon>
        <taxon>Dothideomycetes</taxon>
        <taxon>Pleosporomycetidae</taxon>
        <taxon>Pleosporales</taxon>
        <taxon>Pleosporales incertae sedis</taxon>
        <taxon>Massariosphaeria</taxon>
    </lineage>
</organism>
<evidence type="ECO:0000313" key="2">
    <source>
        <dbReference type="EMBL" id="KAF2872290.1"/>
    </source>
</evidence>
<sequence>MVSLGLPLHRLAHTLPRVAPRQPARPQMAPPVFLRSGTGGFWKARVTGTAGARAILVGLSAGWVTAVKTALYFLREVFSDFKYTGHNEWRPFLGSSCGMNLLYISASSYMIWSFSQDMLKGLHASE</sequence>
<keyword evidence="1" id="KW-0812">Transmembrane</keyword>
<comment type="caution">
    <text evidence="2">The sequence shown here is derived from an EMBL/GenBank/DDBJ whole genome shotgun (WGS) entry which is preliminary data.</text>
</comment>
<gene>
    <name evidence="2" type="ORF">BDV95DRAFT_380192</name>
</gene>
<evidence type="ECO:0000256" key="1">
    <source>
        <dbReference type="SAM" id="Phobius"/>
    </source>
</evidence>
<dbReference type="AlphaFoldDB" id="A0A7C8IEP7"/>